<dbReference type="PANTHER" id="PTHR45743:SF2">
    <property type="entry name" value="POTASSIUM CHANNEL AKT1"/>
    <property type="match status" value="1"/>
</dbReference>
<feature type="region of interest" description="Disordered" evidence="11">
    <location>
        <begin position="1"/>
        <end position="79"/>
    </location>
</feature>
<dbReference type="SMART" id="SM00248">
    <property type="entry name" value="ANK"/>
    <property type="match status" value="5"/>
</dbReference>
<dbReference type="Pfam" id="PF12796">
    <property type="entry name" value="Ank_2"/>
    <property type="match status" value="2"/>
</dbReference>
<sequence length="1158" mass="125619">MPPQEAEDAGVGGDSVGDGGGSWYRGGNNGAEEAGTSGRDDGDADDLQVASPAGRAASRPGALRRPSAEFGARGRVRRTSIDSILKVGGAAEYGDSPRVRPGRRVSVNPAGMEGGDVTDSPRLRPAGRRVSMHVPESEQMAFDGRMAESSGVLVENSGGSAPHGSPRVRPGDDRVATQTLMLVPGQAMSGHESLPHTPNGWAPMRDFVLKAGLGSQDMSSAQGMSKNGSVELPGGIMTRIDSMVSGMGSDAGTGKRHSIYDAAPKSAKEDGGTGKKKLKIVMSSLIKVDDQPRQWWQPRVILPTERWYNIFWYMCMTLALLNAVLDPYKLAFEDPSGFNPYNDFFTIIEYISILVFAIDIVLKFFVAYEDEEQRTFVTDLGEIRVAFLRMMFWLDLLFWFPFASVINQALGPNAPYSTQMYVMLLSWLKCGRLYRVFIMFAHLDHSMIISQISLMLVRNFFYILATCHWFACIIYFIGKAEVVGGMDSWLSRPVAAARFEGFPPIVAYVNTIYLSINLFAGLGDADFYVATWIEALVTSAYLLFNVVLGAYILGTVTMLMVKGDERIKAYRDRVVTLKEYVSMNDLPGQLHSAMKQHLELHFHSEQTSDERVLKDYPRPIRRRVLRHLYLQSIYQCYVMRGCKPKFLDALLSACSTDLFMPDVQLIADGDVVSELLVIIEGEVDVVRVARESSVAGSNATTLGGKLGSTLSSGDGEDHSRRMSMASLTGSMNAGSMGQRSLGGGQSAGRERRGESQPVGEIAFFTERPSSEAVWTCSVVRMLVLSKAAFDSLSATYASQVRTVLTNMRDQTERLAIHELNEALDELPHVEGSLHEQLKEYITHGVGLVTADLPEPQLSELKSLLDSKQQHRISDLDAMNEAFDRLCEKQDKQRLFDMFSAASAGENDLLLQMLKQGVDVNAVDEAGRTVLMVAAHAGRADIVELLLALEASPELSDGDGHSALSLALLNGHADVARMLKDAGASLAHSNHVILPAIIACIVGGNTTLLTHLLQAGADVGMVDFAHRSLLHIAAIAGDAAAAAALLDAGAPVLLTDSWGSTPLETAEARQHEAVAALLRPAVAAARARGQRANHAACAVWRATAKRRSLRRRRRLPSVRRGGPHRGAGSQRPHSYHLGTSHEKGASGTIGTGGGCCSKR</sequence>
<evidence type="ECO:0000256" key="10">
    <source>
        <dbReference type="PROSITE-ProRule" id="PRU00023"/>
    </source>
</evidence>
<evidence type="ECO:0000256" key="7">
    <source>
        <dbReference type="ARBA" id="ARBA00022989"/>
    </source>
</evidence>
<dbReference type="InterPro" id="IPR005821">
    <property type="entry name" value="Ion_trans_dom"/>
</dbReference>
<feature type="transmembrane region" description="Helical" evidence="12">
    <location>
        <begin position="418"/>
        <end position="438"/>
    </location>
</feature>
<dbReference type="InterPro" id="IPR018490">
    <property type="entry name" value="cNMP-bd_dom_sf"/>
</dbReference>
<dbReference type="SUPFAM" id="SSF51206">
    <property type="entry name" value="cAMP-binding domain-like"/>
    <property type="match status" value="1"/>
</dbReference>
<feature type="repeat" description="ANK" evidence="10">
    <location>
        <begin position="1024"/>
        <end position="1056"/>
    </location>
</feature>
<proteinExistence type="inferred from homology"/>
<evidence type="ECO:0000259" key="13">
    <source>
        <dbReference type="PROSITE" id="PS50042"/>
    </source>
</evidence>
<evidence type="ECO:0000256" key="9">
    <source>
        <dbReference type="ARBA" id="ARBA00023136"/>
    </source>
</evidence>
<dbReference type="InterPro" id="IPR000595">
    <property type="entry name" value="cNMP-bd_dom"/>
</dbReference>
<dbReference type="AlphaFoldDB" id="A0A7R9VK40"/>
<evidence type="ECO:0000256" key="3">
    <source>
        <dbReference type="ARBA" id="ARBA00022448"/>
    </source>
</evidence>
<feature type="transmembrane region" description="Helical" evidence="12">
    <location>
        <begin position="386"/>
        <end position="406"/>
    </location>
</feature>
<feature type="compositionally biased region" description="Gly residues" evidence="11">
    <location>
        <begin position="10"/>
        <end position="29"/>
    </location>
</feature>
<evidence type="ECO:0000256" key="4">
    <source>
        <dbReference type="ARBA" id="ARBA00022692"/>
    </source>
</evidence>
<dbReference type="GO" id="GO:0034702">
    <property type="term" value="C:monoatomic ion channel complex"/>
    <property type="evidence" value="ECO:0007669"/>
    <property type="project" value="UniProtKB-KW"/>
</dbReference>
<feature type="compositionally biased region" description="Gly residues" evidence="11">
    <location>
        <begin position="1146"/>
        <end position="1158"/>
    </location>
</feature>
<dbReference type="PROSITE" id="PS50297">
    <property type="entry name" value="ANK_REP_REGION"/>
    <property type="match status" value="2"/>
</dbReference>
<evidence type="ECO:0000313" key="14">
    <source>
        <dbReference type="EMBL" id="CAD8297816.1"/>
    </source>
</evidence>
<keyword evidence="5" id="KW-0633">Potassium transport</keyword>
<dbReference type="EMBL" id="HBEC01030760">
    <property type="protein sequence ID" value="CAD8297816.1"/>
    <property type="molecule type" value="Transcribed_RNA"/>
</dbReference>
<dbReference type="InterPro" id="IPR045319">
    <property type="entry name" value="KAT/AKT"/>
</dbReference>
<feature type="region of interest" description="Disordered" evidence="11">
    <location>
        <begin position="729"/>
        <end position="755"/>
    </location>
</feature>
<keyword evidence="6" id="KW-0407">Ion channel</keyword>
<comment type="similarity">
    <text evidence="2">Belongs to the potassium channel family. Plant (TC 1.A.1.4) subfamily.</text>
</comment>
<evidence type="ECO:0000256" key="1">
    <source>
        <dbReference type="ARBA" id="ARBA00004141"/>
    </source>
</evidence>
<feature type="transmembrane region" description="Helical" evidence="12">
    <location>
        <begin position="459"/>
        <end position="478"/>
    </location>
</feature>
<dbReference type="Pfam" id="PF00520">
    <property type="entry name" value="Ion_trans"/>
    <property type="match status" value="1"/>
</dbReference>
<keyword evidence="9 12" id="KW-0472">Membrane</keyword>
<evidence type="ECO:0000256" key="6">
    <source>
        <dbReference type="ARBA" id="ARBA00022882"/>
    </source>
</evidence>
<feature type="transmembrane region" description="Helical" evidence="12">
    <location>
        <begin position="345"/>
        <end position="366"/>
    </location>
</feature>
<organism evidence="14">
    <name type="scientific">Chlamydomonas euryale</name>
    <dbReference type="NCBI Taxonomy" id="1486919"/>
    <lineage>
        <taxon>Eukaryota</taxon>
        <taxon>Viridiplantae</taxon>
        <taxon>Chlorophyta</taxon>
        <taxon>core chlorophytes</taxon>
        <taxon>Chlorophyceae</taxon>
        <taxon>CS clade</taxon>
        <taxon>Chlamydomonadales</taxon>
        <taxon>Chlamydomonadaceae</taxon>
        <taxon>Chlamydomonas</taxon>
    </lineage>
</organism>
<feature type="compositionally biased region" description="Basic residues" evidence="11">
    <location>
        <begin position="1107"/>
        <end position="1122"/>
    </location>
</feature>
<accession>A0A7R9VK40</accession>
<dbReference type="Gene3D" id="1.10.287.70">
    <property type="match status" value="1"/>
</dbReference>
<name>A0A7R9VK40_9CHLO</name>
<keyword evidence="5" id="KW-0630">Potassium</keyword>
<feature type="domain" description="Cyclic nucleotide-binding" evidence="13">
    <location>
        <begin position="753"/>
        <end position="810"/>
    </location>
</feature>
<dbReference type="Gene3D" id="2.60.120.10">
    <property type="entry name" value="Jelly Rolls"/>
    <property type="match status" value="1"/>
</dbReference>
<keyword evidence="7 12" id="KW-1133">Transmembrane helix</keyword>
<keyword evidence="8" id="KW-0406">Ion transport</keyword>
<evidence type="ECO:0000256" key="5">
    <source>
        <dbReference type="ARBA" id="ARBA00022826"/>
    </source>
</evidence>
<keyword evidence="4 12" id="KW-0812">Transmembrane</keyword>
<dbReference type="SUPFAM" id="SSF48403">
    <property type="entry name" value="Ankyrin repeat"/>
    <property type="match status" value="1"/>
</dbReference>
<feature type="repeat" description="ANK" evidence="10">
    <location>
        <begin position="925"/>
        <end position="957"/>
    </location>
</feature>
<feature type="domain" description="Cyclic nucleotide-binding" evidence="13">
    <location>
        <begin position="638"/>
        <end position="687"/>
    </location>
</feature>
<feature type="region of interest" description="Disordered" evidence="11">
    <location>
        <begin position="92"/>
        <end position="126"/>
    </location>
</feature>
<feature type="repeat" description="ANK" evidence="10">
    <location>
        <begin position="958"/>
        <end position="990"/>
    </location>
</feature>
<reference evidence="14" key="1">
    <citation type="submission" date="2021-01" db="EMBL/GenBank/DDBJ databases">
        <authorList>
            <person name="Corre E."/>
            <person name="Pelletier E."/>
            <person name="Niang G."/>
            <person name="Scheremetjew M."/>
            <person name="Finn R."/>
            <person name="Kale V."/>
            <person name="Holt S."/>
            <person name="Cochrane G."/>
            <person name="Meng A."/>
            <person name="Brown T."/>
            <person name="Cohen L."/>
        </authorList>
    </citation>
    <scope>NUCLEOTIDE SEQUENCE</scope>
    <source>
        <strain evidence="14">CCMP219</strain>
    </source>
</reference>
<feature type="transmembrane region" description="Helical" evidence="12">
    <location>
        <begin position="307"/>
        <end position="325"/>
    </location>
</feature>
<protein>
    <recommendedName>
        <fullName evidence="13">Cyclic nucleotide-binding domain-containing protein</fullName>
    </recommendedName>
</protein>
<dbReference type="InterPro" id="IPR002110">
    <property type="entry name" value="Ankyrin_rpt"/>
</dbReference>
<keyword evidence="5" id="KW-0631">Potassium channel</keyword>
<comment type="subcellular location">
    <subcellularLocation>
        <location evidence="1">Membrane</location>
        <topology evidence="1">Multi-pass membrane protein</topology>
    </subcellularLocation>
</comment>
<evidence type="ECO:0000256" key="12">
    <source>
        <dbReference type="SAM" id="Phobius"/>
    </source>
</evidence>
<dbReference type="InterPro" id="IPR014710">
    <property type="entry name" value="RmlC-like_jellyroll"/>
</dbReference>
<keyword evidence="6" id="KW-0851">Voltage-gated channel</keyword>
<evidence type="ECO:0000256" key="2">
    <source>
        <dbReference type="ARBA" id="ARBA00007929"/>
    </source>
</evidence>
<keyword evidence="10" id="KW-0040">ANK repeat</keyword>
<feature type="region of interest" description="Disordered" evidence="11">
    <location>
        <begin position="1107"/>
        <end position="1158"/>
    </location>
</feature>
<dbReference type="SUPFAM" id="SSF81324">
    <property type="entry name" value="Voltage-gated potassium channels"/>
    <property type="match status" value="1"/>
</dbReference>
<dbReference type="InterPro" id="IPR036770">
    <property type="entry name" value="Ankyrin_rpt-contain_sf"/>
</dbReference>
<feature type="transmembrane region" description="Helical" evidence="12">
    <location>
        <begin position="540"/>
        <end position="561"/>
    </location>
</feature>
<dbReference type="PROSITE" id="PS50042">
    <property type="entry name" value="CNMP_BINDING_3"/>
    <property type="match status" value="2"/>
</dbReference>
<dbReference type="PANTHER" id="PTHR45743">
    <property type="entry name" value="POTASSIUM CHANNEL AKT1"/>
    <property type="match status" value="1"/>
</dbReference>
<evidence type="ECO:0000256" key="8">
    <source>
        <dbReference type="ARBA" id="ARBA00023065"/>
    </source>
</evidence>
<keyword evidence="3" id="KW-0813">Transport</keyword>
<gene>
    <name evidence="14" type="ORF">CEUR00632_LOCUS14234</name>
</gene>
<dbReference type="GO" id="GO:0005249">
    <property type="term" value="F:voltage-gated potassium channel activity"/>
    <property type="evidence" value="ECO:0007669"/>
    <property type="project" value="InterPro"/>
</dbReference>
<dbReference type="Gene3D" id="1.25.40.20">
    <property type="entry name" value="Ankyrin repeat-containing domain"/>
    <property type="match status" value="2"/>
</dbReference>
<feature type="compositionally biased region" description="Polar residues" evidence="11">
    <location>
        <begin position="729"/>
        <end position="738"/>
    </location>
</feature>
<dbReference type="PROSITE" id="PS50088">
    <property type="entry name" value="ANK_REPEAT"/>
    <property type="match status" value="3"/>
</dbReference>
<evidence type="ECO:0000256" key="11">
    <source>
        <dbReference type="SAM" id="MobiDB-lite"/>
    </source>
</evidence>